<dbReference type="EMBL" id="ML732770">
    <property type="protein sequence ID" value="KAB8277782.1"/>
    <property type="molecule type" value="Genomic_DNA"/>
</dbReference>
<evidence type="ECO:0000313" key="11">
    <source>
        <dbReference type="EMBL" id="KAB8277782.1"/>
    </source>
</evidence>
<dbReference type="InterPro" id="IPR001636">
    <property type="entry name" value="SAICAR_synth"/>
</dbReference>
<dbReference type="EC" id="6.3.2.6" evidence="3"/>
<dbReference type="InterPro" id="IPR028923">
    <property type="entry name" value="SAICAR_synt/ADE2_N"/>
</dbReference>
<keyword evidence="6" id="KW-0547">Nucleotide-binding</keyword>
<evidence type="ECO:0000256" key="9">
    <source>
        <dbReference type="ARBA" id="ARBA00030409"/>
    </source>
</evidence>
<dbReference type="CDD" id="cd00077">
    <property type="entry name" value="HDc"/>
    <property type="match status" value="1"/>
</dbReference>
<dbReference type="Gene3D" id="1.10.3210.10">
    <property type="entry name" value="Hypothetical protein af1432"/>
    <property type="match status" value="1"/>
</dbReference>
<dbReference type="Proteomes" id="UP000326289">
    <property type="component" value="Unassembled WGS sequence"/>
</dbReference>
<dbReference type="FunFam" id="3.30.470.20:FF:000015">
    <property type="entry name" value="Phosphoribosylaminoimidazole-succinocarboxamide synthase"/>
    <property type="match status" value="1"/>
</dbReference>
<dbReference type="PROSITE" id="PS01058">
    <property type="entry name" value="SAICAR_SYNTHETASE_2"/>
    <property type="match status" value="1"/>
</dbReference>
<comment type="pathway">
    <text evidence="1">Purine metabolism; IMP biosynthesis via de novo pathway; 5-amino-1-(5-phospho-D-ribosyl)imidazole-4-carboxamide from 5-amino-1-(5-phospho-D-ribosyl)imidazole-4-carboxylate: step 1/2.</text>
</comment>
<dbReference type="Pfam" id="PF01259">
    <property type="entry name" value="SAICAR_synt"/>
    <property type="match status" value="1"/>
</dbReference>
<comment type="similarity">
    <text evidence="2">Belongs to the SAICAR synthetase family.</text>
</comment>
<dbReference type="FunFam" id="3.30.200.20:FF:000392">
    <property type="entry name" value="Phosphoribosylaminoimidazole-succinocarboxamide synthase"/>
    <property type="match status" value="1"/>
</dbReference>
<sequence length="679" mass="75577">MSSSLSTGSFQTLTFHPDNTVIIQDKIYGEHTISEPVLAELLRCPALLRLAGIGLHGQTDLLGITHTVTRLEHSIGASLLVRKVGGSIGEQVAGLLHDISHTVLSHDVDGALSKPGESYHEVQKSRYIMTTELPQILTKHGFVDLKPFDEELYPLVERPAPHLCADRLDYSLRDAVAFGKLAIEDARRVYDSLTAFPDASSPHRLLVLRDIDLALAYARAYGECDRDVWCNPAHAVMSRKIGQLIGGLVQQGSLKEEVLWNLSDREFWELLKSKVDSKGLETIEHIEAGPHAEDYHRLPRGTKIRTIDPDLLLPGAGQPSPLSSVKPEWAKERQDFIQARQALPAYRLSSPTFYDSTSSPDTSLFILPILQNPIMSEALTNTDLQGALPLIARGKVRDLYDVDEKTLLFVATDRISAYDVIMENGIPEKGILLTLCTKTWFKILSDKIPSLRTHFLTLDLPPQIPESLRPVLQNRSMQVRKLKILPIEAIVRGYITGSAWNEYKKSGTVHGIKVAEGLRESEAFPDGPIYTPSTKAEQGEHDENIHPDQAVAIVGERYASKIASLAVQLYKVAHEYALTRGVIIADTKFEFGLDPETDEVVLADEVLTPDSSRFWPKDSYEIGRGQQSFDKQFLRDWLTSEGLKGKPGVRMTDEIAQKTSAKYREAYERITGETKVPAV</sequence>
<evidence type="ECO:0000256" key="7">
    <source>
        <dbReference type="ARBA" id="ARBA00022755"/>
    </source>
</evidence>
<evidence type="ECO:0000256" key="8">
    <source>
        <dbReference type="ARBA" id="ARBA00022840"/>
    </source>
</evidence>
<dbReference type="Gene3D" id="3.30.200.20">
    <property type="entry name" value="Phosphorylase Kinase, domain 1"/>
    <property type="match status" value="1"/>
</dbReference>
<dbReference type="Gene3D" id="3.30.470.20">
    <property type="entry name" value="ATP-grasp fold, B domain"/>
    <property type="match status" value="1"/>
</dbReference>
<dbReference type="GO" id="GO:0006189">
    <property type="term" value="P:'de novo' IMP biosynthetic process"/>
    <property type="evidence" value="ECO:0007669"/>
    <property type="project" value="UniProtKB-UniPathway"/>
</dbReference>
<dbReference type="NCBIfam" id="NF010568">
    <property type="entry name" value="PRK13961.1"/>
    <property type="match status" value="1"/>
</dbReference>
<dbReference type="GO" id="GO:0004639">
    <property type="term" value="F:phosphoribosylaminoimidazolesuccinocarboxamide synthase activity"/>
    <property type="evidence" value="ECO:0007669"/>
    <property type="project" value="UniProtKB-EC"/>
</dbReference>
<keyword evidence="5" id="KW-0436">Ligase</keyword>
<dbReference type="SUPFAM" id="SSF56104">
    <property type="entry name" value="SAICAR synthase-like"/>
    <property type="match status" value="1"/>
</dbReference>
<dbReference type="GO" id="GO:0005737">
    <property type="term" value="C:cytoplasm"/>
    <property type="evidence" value="ECO:0007669"/>
    <property type="project" value="TreeGrafter"/>
</dbReference>
<dbReference type="PANTHER" id="PTHR43700">
    <property type="entry name" value="PHOSPHORIBOSYLAMINOIMIDAZOLE-SUCCINOCARBOXAMIDE SYNTHASE"/>
    <property type="match status" value="1"/>
</dbReference>
<dbReference type="UniPathway" id="UPA00074">
    <property type="reaction ID" value="UER00131"/>
</dbReference>
<evidence type="ECO:0000256" key="6">
    <source>
        <dbReference type="ARBA" id="ARBA00022741"/>
    </source>
</evidence>
<dbReference type="PANTHER" id="PTHR43700:SF1">
    <property type="entry name" value="PHOSPHORIBOSYLAMINOIMIDAZOLE-SUCCINOCARBOXAMIDE SYNTHASE"/>
    <property type="match status" value="1"/>
</dbReference>
<evidence type="ECO:0000256" key="5">
    <source>
        <dbReference type="ARBA" id="ARBA00022598"/>
    </source>
</evidence>
<keyword evidence="8" id="KW-0067">ATP-binding</keyword>
<organism evidence="11 12">
    <name type="scientific">Aspergillus minisclerotigenes</name>
    <dbReference type="NCBI Taxonomy" id="656917"/>
    <lineage>
        <taxon>Eukaryota</taxon>
        <taxon>Fungi</taxon>
        <taxon>Dikarya</taxon>
        <taxon>Ascomycota</taxon>
        <taxon>Pezizomycotina</taxon>
        <taxon>Eurotiomycetes</taxon>
        <taxon>Eurotiomycetidae</taxon>
        <taxon>Eurotiales</taxon>
        <taxon>Aspergillaceae</taxon>
        <taxon>Aspergillus</taxon>
        <taxon>Aspergillus subgen. Circumdati</taxon>
    </lineage>
</organism>
<dbReference type="HAMAP" id="MF_00137">
    <property type="entry name" value="SAICAR_synth"/>
    <property type="match status" value="1"/>
</dbReference>
<evidence type="ECO:0000256" key="3">
    <source>
        <dbReference type="ARBA" id="ARBA00012217"/>
    </source>
</evidence>
<dbReference type="InterPro" id="IPR003607">
    <property type="entry name" value="HD/PDEase_dom"/>
</dbReference>
<name>A0A5N6JFZ6_9EURO</name>
<dbReference type="SUPFAM" id="SSF109604">
    <property type="entry name" value="HD-domain/PDEase-like"/>
    <property type="match status" value="1"/>
</dbReference>
<dbReference type="SMART" id="SM00471">
    <property type="entry name" value="HDc"/>
    <property type="match status" value="1"/>
</dbReference>
<evidence type="ECO:0000259" key="10">
    <source>
        <dbReference type="SMART" id="SM00471"/>
    </source>
</evidence>
<evidence type="ECO:0000256" key="2">
    <source>
        <dbReference type="ARBA" id="ARBA00010190"/>
    </source>
</evidence>
<feature type="domain" description="HD/PDEase" evidence="10">
    <location>
        <begin position="66"/>
        <end position="180"/>
    </location>
</feature>
<accession>A0A5N6JFZ6</accession>
<evidence type="ECO:0000256" key="4">
    <source>
        <dbReference type="ARBA" id="ARBA00016460"/>
    </source>
</evidence>
<dbReference type="InterPro" id="IPR018236">
    <property type="entry name" value="SAICAR_synthetase_CS"/>
</dbReference>
<dbReference type="CDD" id="cd01414">
    <property type="entry name" value="SAICAR_synt_Sc"/>
    <property type="match status" value="1"/>
</dbReference>
<keyword evidence="7" id="KW-0658">Purine biosynthesis</keyword>
<reference evidence="11 12" key="1">
    <citation type="submission" date="2019-04" db="EMBL/GenBank/DDBJ databases">
        <title>Fungal friends and foes A comparative genomics study of 23 Aspergillus species from section Flavi.</title>
        <authorList>
            <consortium name="DOE Joint Genome Institute"/>
            <person name="Kjaerbolling I."/>
            <person name="Vesth T.C."/>
            <person name="Frisvad J.C."/>
            <person name="Nybo J.L."/>
            <person name="Theobald S."/>
            <person name="Kildgaard S."/>
            <person name="Petersen T.I."/>
            <person name="Kuo A."/>
            <person name="Sato A."/>
            <person name="Lyhne E.K."/>
            <person name="Kogle M.E."/>
            <person name="Wiebenga A."/>
            <person name="Kun R.S."/>
            <person name="Lubbers R.J."/>
            <person name="Makela M.R."/>
            <person name="Barry K."/>
            <person name="Chovatia M."/>
            <person name="Clum A."/>
            <person name="Daum C."/>
            <person name="Haridas S."/>
            <person name="He G."/>
            <person name="LaButti K."/>
            <person name="Lipzen A."/>
            <person name="Mondo S."/>
            <person name="Pangilinan J."/>
            <person name="Riley R."/>
            <person name="Salamov A."/>
            <person name="Simmons B.A."/>
            <person name="Magnuson J.K."/>
            <person name="Henrissat B."/>
            <person name="Mortensen U.H."/>
            <person name="Larsen T.O."/>
            <person name="De vries R.P."/>
            <person name="Grigoriev I.V."/>
            <person name="Machida M."/>
            <person name="Baker S.E."/>
            <person name="Andersen M.R."/>
        </authorList>
    </citation>
    <scope>NUCLEOTIDE SEQUENCE [LARGE SCALE GENOMIC DNA]</scope>
    <source>
        <strain evidence="11 12">CBS 117635</strain>
    </source>
</reference>
<evidence type="ECO:0000313" key="12">
    <source>
        <dbReference type="Proteomes" id="UP000326289"/>
    </source>
</evidence>
<dbReference type="PROSITE" id="PS01057">
    <property type="entry name" value="SAICAR_SYNTHETASE_1"/>
    <property type="match status" value="1"/>
</dbReference>
<gene>
    <name evidence="11" type="ORF">BDV30DRAFT_223163</name>
</gene>
<dbReference type="GO" id="GO:0005524">
    <property type="term" value="F:ATP binding"/>
    <property type="evidence" value="ECO:0007669"/>
    <property type="project" value="UniProtKB-KW"/>
</dbReference>
<dbReference type="NCBIfam" id="TIGR00081">
    <property type="entry name" value="purC"/>
    <property type="match status" value="1"/>
</dbReference>
<proteinExistence type="inferred from homology"/>
<protein>
    <recommendedName>
        <fullName evidence="4">Phosphoribosylaminoimidazole-succinocarboxamide synthase</fullName>
        <ecNumber evidence="3">6.3.2.6</ecNumber>
    </recommendedName>
    <alternativeName>
        <fullName evidence="9">SAICAR synthetase</fullName>
    </alternativeName>
</protein>
<dbReference type="AlphaFoldDB" id="A0A5N6JFZ6"/>
<keyword evidence="12" id="KW-1185">Reference proteome</keyword>
<evidence type="ECO:0000256" key="1">
    <source>
        <dbReference type="ARBA" id="ARBA00004672"/>
    </source>
</evidence>